<evidence type="ECO:0000256" key="1">
    <source>
        <dbReference type="ARBA" id="ARBA00023015"/>
    </source>
</evidence>
<dbReference type="PROSITE" id="PS50932">
    <property type="entry name" value="HTH_LACI_2"/>
    <property type="match status" value="1"/>
</dbReference>
<dbReference type="PANTHER" id="PTHR30146">
    <property type="entry name" value="LACI-RELATED TRANSCRIPTIONAL REPRESSOR"/>
    <property type="match status" value="1"/>
</dbReference>
<dbReference type="Pfam" id="PF00356">
    <property type="entry name" value="LacI"/>
    <property type="match status" value="1"/>
</dbReference>
<dbReference type="InterPro" id="IPR000843">
    <property type="entry name" value="HTH_LacI"/>
</dbReference>
<reference evidence="5 6" key="1">
    <citation type="submission" date="2014-03" db="EMBL/GenBank/DDBJ databases">
        <title>Genomics of Bifidobacteria.</title>
        <authorList>
            <person name="Ventura M."/>
            <person name="Milani C."/>
            <person name="Lugli G.A."/>
        </authorList>
    </citation>
    <scope>NUCLEOTIDE SEQUENCE [LARGE SCALE GENOMIC DNA]</scope>
    <source>
        <strain evidence="5 6">LMG 21775</strain>
    </source>
</reference>
<dbReference type="Gene3D" id="3.40.50.2300">
    <property type="match status" value="2"/>
</dbReference>
<dbReference type="EMBL" id="JGZI01000009">
    <property type="protein sequence ID" value="KFI82258.1"/>
    <property type="molecule type" value="Genomic_DNA"/>
</dbReference>
<dbReference type="SMART" id="SM00354">
    <property type="entry name" value="HTH_LACI"/>
    <property type="match status" value="1"/>
</dbReference>
<dbReference type="Proteomes" id="UP000029050">
    <property type="component" value="Unassembled WGS sequence"/>
</dbReference>
<dbReference type="InterPro" id="IPR010982">
    <property type="entry name" value="Lambda_DNA-bd_dom_sf"/>
</dbReference>
<sequence length="341" mass="37254">MRFIMEKVDVADKVSIADVAQLAQVSVATVSRVLSGKRSKHDLVESRVLQASKELNYSRNPFASALRSQNSLTVGLVIPTMENPFFASLAENIEHQVSREGYNLFICSSNNDPQIEKSKIETLISQHVMGIAIVPCDKTRSRSSLLKAASEIPVVQIDQRMDAVNLSWVGVDDDYAMQLIVDRLVEQGHESVAFFGSELTDSSADDRFGMFQKHVAKAGVRTKEEWTMLGTHSLEWGSRAAKRLLDAGDLPQAVVCTSDLIALGAMNAFHNAGLSIPDQIAVSGFDDTPFAELATPKLTTIRQPTLEMAMEAWHILSGAAKASAVPVRMSLAPSLVRRESL</sequence>
<dbReference type="PROSITE" id="PS00356">
    <property type="entry name" value="HTH_LACI_1"/>
    <property type="match status" value="1"/>
</dbReference>
<evidence type="ECO:0000256" key="3">
    <source>
        <dbReference type="ARBA" id="ARBA00023163"/>
    </source>
</evidence>
<keyword evidence="2" id="KW-0238">DNA-binding</keyword>
<keyword evidence="1" id="KW-0805">Transcription regulation</keyword>
<dbReference type="STRING" id="218140.BPSY_1108"/>
<name>A0A087CG58_9BIFI</name>
<protein>
    <submittedName>
        <fullName evidence="5">LacI family transcriptional regulator</fullName>
    </submittedName>
</protein>
<gene>
    <name evidence="5" type="ORF">BPSY_1108</name>
</gene>
<dbReference type="PANTHER" id="PTHR30146:SF109">
    <property type="entry name" value="HTH-TYPE TRANSCRIPTIONAL REGULATOR GALS"/>
    <property type="match status" value="1"/>
</dbReference>
<dbReference type="CDD" id="cd06267">
    <property type="entry name" value="PBP1_LacI_sugar_binding-like"/>
    <property type="match status" value="1"/>
</dbReference>
<dbReference type="AlphaFoldDB" id="A0A087CG58"/>
<evidence type="ECO:0000313" key="5">
    <source>
        <dbReference type="EMBL" id="KFI82258.1"/>
    </source>
</evidence>
<dbReference type="GO" id="GO:0000976">
    <property type="term" value="F:transcription cis-regulatory region binding"/>
    <property type="evidence" value="ECO:0007669"/>
    <property type="project" value="TreeGrafter"/>
</dbReference>
<evidence type="ECO:0000256" key="2">
    <source>
        <dbReference type="ARBA" id="ARBA00023125"/>
    </source>
</evidence>
<dbReference type="InterPro" id="IPR028082">
    <property type="entry name" value="Peripla_BP_I"/>
</dbReference>
<comment type="caution">
    <text evidence="5">The sequence shown here is derived from an EMBL/GenBank/DDBJ whole genome shotgun (WGS) entry which is preliminary data.</text>
</comment>
<keyword evidence="6" id="KW-1185">Reference proteome</keyword>
<dbReference type="CDD" id="cd01392">
    <property type="entry name" value="HTH_LacI"/>
    <property type="match status" value="1"/>
</dbReference>
<accession>A0A087CG58</accession>
<dbReference type="InterPro" id="IPR046335">
    <property type="entry name" value="LacI/GalR-like_sensor"/>
</dbReference>
<dbReference type="eggNOG" id="COG1609">
    <property type="taxonomic scope" value="Bacteria"/>
</dbReference>
<dbReference type="SUPFAM" id="SSF53822">
    <property type="entry name" value="Periplasmic binding protein-like I"/>
    <property type="match status" value="1"/>
</dbReference>
<feature type="domain" description="HTH lacI-type" evidence="4">
    <location>
        <begin position="14"/>
        <end position="68"/>
    </location>
</feature>
<organism evidence="5 6">
    <name type="scientific">Bifidobacterium psychraerophilum</name>
    <dbReference type="NCBI Taxonomy" id="218140"/>
    <lineage>
        <taxon>Bacteria</taxon>
        <taxon>Bacillati</taxon>
        <taxon>Actinomycetota</taxon>
        <taxon>Actinomycetes</taxon>
        <taxon>Bifidobacteriales</taxon>
        <taxon>Bifidobacteriaceae</taxon>
        <taxon>Bifidobacterium</taxon>
    </lineage>
</organism>
<proteinExistence type="predicted"/>
<evidence type="ECO:0000259" key="4">
    <source>
        <dbReference type="PROSITE" id="PS50932"/>
    </source>
</evidence>
<dbReference type="Pfam" id="PF13377">
    <property type="entry name" value="Peripla_BP_3"/>
    <property type="match status" value="1"/>
</dbReference>
<dbReference type="Gene3D" id="1.10.260.40">
    <property type="entry name" value="lambda repressor-like DNA-binding domains"/>
    <property type="match status" value="1"/>
</dbReference>
<dbReference type="SUPFAM" id="SSF47413">
    <property type="entry name" value="lambda repressor-like DNA-binding domains"/>
    <property type="match status" value="1"/>
</dbReference>
<dbReference type="GO" id="GO:0003700">
    <property type="term" value="F:DNA-binding transcription factor activity"/>
    <property type="evidence" value="ECO:0007669"/>
    <property type="project" value="TreeGrafter"/>
</dbReference>
<keyword evidence="3" id="KW-0804">Transcription</keyword>
<evidence type="ECO:0000313" key="6">
    <source>
        <dbReference type="Proteomes" id="UP000029050"/>
    </source>
</evidence>